<reference evidence="2 3" key="1">
    <citation type="submission" date="2023-02" db="EMBL/GenBank/DDBJ databases">
        <title>Bacterial whole genomic sequence of Curvibacter sp. HBC61.</title>
        <authorList>
            <person name="Le V."/>
            <person name="Ko S.-R."/>
            <person name="Ahn C.-Y."/>
            <person name="Oh H.-M."/>
        </authorList>
    </citation>
    <scope>NUCLEOTIDE SEQUENCE [LARGE SCALE GENOMIC DNA]</scope>
    <source>
        <strain evidence="2 3">HBC61</strain>
    </source>
</reference>
<proteinExistence type="predicted"/>
<gene>
    <name evidence="2" type="ORF">PSQ40_16345</name>
</gene>
<dbReference type="SUPFAM" id="SSF54593">
    <property type="entry name" value="Glyoxalase/Bleomycin resistance protein/Dihydroxybiphenyl dioxygenase"/>
    <property type="match status" value="1"/>
</dbReference>
<accession>A0ABT5N4Y6</accession>
<name>A0ABT5N4Y6_9BURK</name>
<dbReference type="EMBL" id="JAQSIP010000008">
    <property type="protein sequence ID" value="MDD0840157.1"/>
    <property type="molecule type" value="Genomic_DNA"/>
</dbReference>
<organism evidence="2 3">
    <name type="scientific">Curvibacter cyanobacteriorum</name>
    <dbReference type="NCBI Taxonomy" id="3026422"/>
    <lineage>
        <taxon>Bacteria</taxon>
        <taxon>Pseudomonadati</taxon>
        <taxon>Pseudomonadota</taxon>
        <taxon>Betaproteobacteria</taxon>
        <taxon>Burkholderiales</taxon>
        <taxon>Comamonadaceae</taxon>
        <taxon>Curvibacter</taxon>
    </lineage>
</organism>
<evidence type="ECO:0000259" key="1">
    <source>
        <dbReference type="Pfam" id="PF13468"/>
    </source>
</evidence>
<sequence>MSRAALDHLVVLAHTLDEGVAWCEATLGVTPSAGGAHPLMGTHNRLLRLRSASGQPAYLEILAVDPGQTPQRTAPLKRWFDLDQPALQARLRQHGPSLQHWVARCPDVQGAGRAWQALGLERGPVLTASRQTAHGLLSWQITVRDDGQRLLDGTLPTLIQWGDQHPVDQLPDAGLELLDFRLSLPDPAPLDAALQALALPVPVHAGPPQLQATLLSPRGRVTLQSLT</sequence>
<dbReference type="Proteomes" id="UP001528673">
    <property type="component" value="Unassembled WGS sequence"/>
</dbReference>
<protein>
    <submittedName>
        <fullName evidence="2">VOC family protein</fullName>
    </submittedName>
</protein>
<evidence type="ECO:0000313" key="2">
    <source>
        <dbReference type="EMBL" id="MDD0840157.1"/>
    </source>
</evidence>
<evidence type="ECO:0000313" key="3">
    <source>
        <dbReference type="Proteomes" id="UP001528673"/>
    </source>
</evidence>
<dbReference type="RefSeq" id="WP_273952924.1">
    <property type="nucleotide sequence ID" value="NZ_JAQSIP010000008.1"/>
</dbReference>
<dbReference type="InterPro" id="IPR029068">
    <property type="entry name" value="Glyas_Bleomycin-R_OHBP_Dase"/>
</dbReference>
<feature type="domain" description="Glyoxalase-like" evidence="1">
    <location>
        <begin position="6"/>
        <end position="197"/>
    </location>
</feature>
<keyword evidence="3" id="KW-1185">Reference proteome</keyword>
<comment type="caution">
    <text evidence="2">The sequence shown here is derived from an EMBL/GenBank/DDBJ whole genome shotgun (WGS) entry which is preliminary data.</text>
</comment>
<dbReference type="InterPro" id="IPR025870">
    <property type="entry name" value="Glyoxalase-like_dom"/>
</dbReference>
<dbReference type="Pfam" id="PF13468">
    <property type="entry name" value="Glyoxalase_3"/>
    <property type="match status" value="1"/>
</dbReference>
<dbReference type="Gene3D" id="3.10.180.10">
    <property type="entry name" value="2,3-Dihydroxybiphenyl 1,2-Dioxygenase, domain 1"/>
    <property type="match status" value="1"/>
</dbReference>